<reference evidence="2" key="1">
    <citation type="submission" date="2023-03" db="EMBL/GenBank/DDBJ databases">
        <title>Massive genome expansion in bonnet fungi (Mycena s.s.) driven by repeated elements and novel gene families across ecological guilds.</title>
        <authorList>
            <consortium name="Lawrence Berkeley National Laboratory"/>
            <person name="Harder C.B."/>
            <person name="Miyauchi S."/>
            <person name="Viragh M."/>
            <person name="Kuo A."/>
            <person name="Thoen E."/>
            <person name="Andreopoulos B."/>
            <person name="Lu D."/>
            <person name="Skrede I."/>
            <person name="Drula E."/>
            <person name="Henrissat B."/>
            <person name="Morin E."/>
            <person name="Kohler A."/>
            <person name="Barry K."/>
            <person name="LaButti K."/>
            <person name="Morin E."/>
            <person name="Salamov A."/>
            <person name="Lipzen A."/>
            <person name="Mereny Z."/>
            <person name="Hegedus B."/>
            <person name="Baldrian P."/>
            <person name="Stursova M."/>
            <person name="Weitz H."/>
            <person name="Taylor A."/>
            <person name="Grigoriev I.V."/>
            <person name="Nagy L.G."/>
            <person name="Martin F."/>
            <person name="Kauserud H."/>
        </authorList>
    </citation>
    <scope>NUCLEOTIDE SEQUENCE</scope>
    <source>
        <strain evidence="2">9284</strain>
    </source>
</reference>
<dbReference type="CDD" id="cd08249">
    <property type="entry name" value="enoyl_reductase_like"/>
    <property type="match status" value="1"/>
</dbReference>
<dbReference type="InterPro" id="IPR036291">
    <property type="entry name" value="NAD(P)-bd_dom_sf"/>
</dbReference>
<feature type="domain" description="Enoyl reductase (ER)" evidence="1">
    <location>
        <begin position="7"/>
        <end position="353"/>
    </location>
</feature>
<dbReference type="InterPro" id="IPR020843">
    <property type="entry name" value="ER"/>
</dbReference>
<dbReference type="SUPFAM" id="SSF51735">
    <property type="entry name" value="NAD(P)-binding Rossmann-fold domains"/>
    <property type="match status" value="1"/>
</dbReference>
<dbReference type="InterPro" id="IPR013154">
    <property type="entry name" value="ADH-like_N"/>
</dbReference>
<proteinExistence type="predicted"/>
<dbReference type="SMART" id="SM00829">
    <property type="entry name" value="PKS_ER"/>
    <property type="match status" value="1"/>
</dbReference>
<protein>
    <submittedName>
        <fullName evidence="2">Chaperonin 10-like protein</fullName>
    </submittedName>
</protein>
<dbReference type="Proteomes" id="UP001221142">
    <property type="component" value="Unassembled WGS sequence"/>
</dbReference>
<dbReference type="PANTHER" id="PTHR45348">
    <property type="entry name" value="HYPOTHETICAL OXIDOREDUCTASE (EUROFUNG)"/>
    <property type="match status" value="1"/>
</dbReference>
<dbReference type="SUPFAM" id="SSF50129">
    <property type="entry name" value="GroES-like"/>
    <property type="match status" value="1"/>
</dbReference>
<dbReference type="InterPro" id="IPR011032">
    <property type="entry name" value="GroES-like_sf"/>
</dbReference>
<name>A0AAD7FFM8_9AGAR</name>
<evidence type="ECO:0000313" key="3">
    <source>
        <dbReference type="Proteomes" id="UP001221142"/>
    </source>
</evidence>
<accession>A0AAD7FFM8</accession>
<dbReference type="AlphaFoldDB" id="A0AAD7FFM8"/>
<dbReference type="Pfam" id="PF08240">
    <property type="entry name" value="ADH_N"/>
    <property type="match status" value="1"/>
</dbReference>
<organism evidence="2 3">
    <name type="scientific">Roridomyces roridus</name>
    <dbReference type="NCBI Taxonomy" id="1738132"/>
    <lineage>
        <taxon>Eukaryota</taxon>
        <taxon>Fungi</taxon>
        <taxon>Dikarya</taxon>
        <taxon>Basidiomycota</taxon>
        <taxon>Agaricomycotina</taxon>
        <taxon>Agaricomycetes</taxon>
        <taxon>Agaricomycetidae</taxon>
        <taxon>Agaricales</taxon>
        <taxon>Marasmiineae</taxon>
        <taxon>Mycenaceae</taxon>
        <taxon>Roridomyces</taxon>
    </lineage>
</organism>
<gene>
    <name evidence="2" type="ORF">FB45DRAFT_756743</name>
</gene>
<keyword evidence="3" id="KW-1185">Reference proteome</keyword>
<dbReference type="GO" id="GO:0016651">
    <property type="term" value="F:oxidoreductase activity, acting on NAD(P)H"/>
    <property type="evidence" value="ECO:0007669"/>
    <property type="project" value="InterPro"/>
</dbReference>
<dbReference type="PANTHER" id="PTHR45348:SF2">
    <property type="entry name" value="ZINC-TYPE ALCOHOL DEHYDROGENASE-LIKE PROTEIN C2E1P3.01"/>
    <property type="match status" value="1"/>
</dbReference>
<dbReference type="EMBL" id="JARKIF010000021">
    <property type="protein sequence ID" value="KAJ7617231.1"/>
    <property type="molecule type" value="Genomic_DNA"/>
</dbReference>
<dbReference type="Gene3D" id="3.40.50.720">
    <property type="entry name" value="NAD(P)-binding Rossmann-like Domain"/>
    <property type="match status" value="1"/>
</dbReference>
<dbReference type="InterPro" id="IPR047122">
    <property type="entry name" value="Trans-enoyl_RdTase-like"/>
</dbReference>
<dbReference type="Gene3D" id="3.90.180.10">
    <property type="entry name" value="Medium-chain alcohol dehydrogenases, catalytic domain"/>
    <property type="match status" value="1"/>
</dbReference>
<comment type="caution">
    <text evidence="2">The sequence shown here is derived from an EMBL/GenBank/DDBJ whole genome shotgun (WGS) entry which is preliminary data.</text>
</comment>
<evidence type="ECO:0000313" key="2">
    <source>
        <dbReference type="EMBL" id="KAJ7617231.1"/>
    </source>
</evidence>
<sequence length="359" mass="38186">MATQQALVIPSLKAPFTLKSLWPIPKPGPRQVLIKIKATGLNPVDWKQQKYGIVIEKYPAIPGLDIAGDVEELGECVEGFAKGEKVFAMGYFPDEMSAYQQFCVIPFDLVGKMPPNIDYARAASIPTGYCTVAVGLLAALPAGAGLDPTMEFKSNSIGQPAFILGGSSCVGQFGSFPTRHHTLPISSTSIQLLRLQGFSPIITYASGKHTAYLHSLGATHIIDRASVSLSALPDAVHCISGSTPIKLAFDTISDDETKAASLAVLADNGLALTLVPPGEDRTHEGGKRNIGILGSPHYHREIGKRIWQVLPKQVEQGIVVPNRVEVLPDGLAGIVGGLEIMERGEASGVKLVVCPHETP</sequence>
<evidence type="ECO:0000259" key="1">
    <source>
        <dbReference type="SMART" id="SM00829"/>
    </source>
</evidence>